<dbReference type="eggNOG" id="ENOG5032SH4">
    <property type="taxonomic scope" value="Bacteria"/>
</dbReference>
<sequence length="225" mass="25161">MLEVHPPHKPIHGTGEFFLHLFTITIGLLIAVGIEAGVERWHHHELAESARASMNAEIRRNATKVNDAVANIEKEQDVMRRNSDAIAVVQSDPKGKHDLNLEATYNITGLDKTAWLTAGATSALSYMPYEDAKKLSGIYKDMDVFERRQETIAVDSSRFFGLIGRYQIGKRDVSQEAADSLAEICGVWQGDLVQLHIAAKVLQEEQNAYLQGREPFQNLSEKYGK</sequence>
<name>I3ZCJ6_TERRK</name>
<keyword evidence="3" id="KW-1185">Reference proteome</keyword>
<dbReference type="HOGENOM" id="CLU_1223306_0_0_0"/>
<gene>
    <name evidence="2" type="ordered locus">Terro_0625</name>
</gene>
<evidence type="ECO:0000313" key="3">
    <source>
        <dbReference type="Proteomes" id="UP000006056"/>
    </source>
</evidence>
<keyword evidence="1" id="KW-1133">Transmembrane helix</keyword>
<accession>I3ZCJ6</accession>
<feature type="transmembrane region" description="Helical" evidence="1">
    <location>
        <begin position="17"/>
        <end position="38"/>
    </location>
</feature>
<dbReference type="EMBL" id="CP003379">
    <property type="protein sequence ID" value="AFL86964.1"/>
    <property type="molecule type" value="Genomic_DNA"/>
</dbReference>
<dbReference type="OrthoDB" id="116429at2"/>
<organism evidence="2 3">
    <name type="scientific">Terriglobus roseus (strain DSM 18391 / NRRL B-41598 / KBS 63)</name>
    <dbReference type="NCBI Taxonomy" id="926566"/>
    <lineage>
        <taxon>Bacteria</taxon>
        <taxon>Pseudomonadati</taxon>
        <taxon>Acidobacteriota</taxon>
        <taxon>Terriglobia</taxon>
        <taxon>Terriglobales</taxon>
        <taxon>Acidobacteriaceae</taxon>
        <taxon>Terriglobus</taxon>
    </lineage>
</organism>
<dbReference type="RefSeq" id="WP_014784533.1">
    <property type="nucleotide sequence ID" value="NC_018014.1"/>
</dbReference>
<keyword evidence="1" id="KW-0812">Transmembrane</keyword>
<protein>
    <submittedName>
        <fullName evidence="2">Uncharacterized protein</fullName>
    </submittedName>
</protein>
<dbReference type="KEGG" id="trs:Terro_0625"/>
<keyword evidence="1" id="KW-0472">Membrane</keyword>
<evidence type="ECO:0000313" key="2">
    <source>
        <dbReference type="EMBL" id="AFL86964.1"/>
    </source>
</evidence>
<reference evidence="2 3" key="1">
    <citation type="submission" date="2012-06" db="EMBL/GenBank/DDBJ databases">
        <title>Complete genome of Terriglobus roseus DSM 18391.</title>
        <authorList>
            <consortium name="US DOE Joint Genome Institute (JGI-PGF)"/>
            <person name="Lucas S."/>
            <person name="Copeland A."/>
            <person name="Lapidus A."/>
            <person name="Glavina del Rio T."/>
            <person name="Dalin E."/>
            <person name="Tice H."/>
            <person name="Bruce D."/>
            <person name="Goodwin L."/>
            <person name="Pitluck S."/>
            <person name="Peters L."/>
            <person name="Mikhailova N."/>
            <person name="Munk A.C.C."/>
            <person name="Kyrpides N."/>
            <person name="Mavromatis K."/>
            <person name="Ivanova N."/>
            <person name="Brettin T."/>
            <person name="Detter J.C."/>
            <person name="Han C."/>
            <person name="Larimer F."/>
            <person name="Land M."/>
            <person name="Hauser L."/>
            <person name="Markowitz V."/>
            <person name="Cheng J.-F."/>
            <person name="Hugenholtz P."/>
            <person name="Woyke T."/>
            <person name="Wu D."/>
            <person name="Brambilla E."/>
            <person name="Klenk H.-P."/>
            <person name="Eisen J.A."/>
        </authorList>
    </citation>
    <scope>NUCLEOTIDE SEQUENCE [LARGE SCALE GENOMIC DNA]</scope>
    <source>
        <strain evidence="3">DSM 18391 / NRRL B-41598 / KBS 63</strain>
    </source>
</reference>
<dbReference type="AlphaFoldDB" id="I3ZCJ6"/>
<dbReference type="Proteomes" id="UP000006056">
    <property type="component" value="Chromosome"/>
</dbReference>
<dbReference type="STRING" id="926566.Terro_0625"/>
<evidence type="ECO:0000256" key="1">
    <source>
        <dbReference type="SAM" id="Phobius"/>
    </source>
</evidence>
<proteinExistence type="predicted"/>